<evidence type="ECO:0000256" key="2">
    <source>
        <dbReference type="ARBA" id="ARBA00023125"/>
    </source>
</evidence>
<dbReference type="PRINTS" id="PR00035">
    <property type="entry name" value="HTHGNTR"/>
</dbReference>
<dbReference type="Pfam" id="PF07702">
    <property type="entry name" value="UTRA"/>
    <property type="match status" value="1"/>
</dbReference>
<dbReference type="KEGG" id="bhc:JFL75_07350"/>
<evidence type="ECO:0000313" key="5">
    <source>
        <dbReference type="EMBL" id="QQO10721.1"/>
    </source>
</evidence>
<evidence type="ECO:0000256" key="1">
    <source>
        <dbReference type="ARBA" id="ARBA00023015"/>
    </source>
</evidence>
<dbReference type="Pfam" id="PF00392">
    <property type="entry name" value="GntR"/>
    <property type="match status" value="1"/>
</dbReference>
<dbReference type="SUPFAM" id="SSF46785">
    <property type="entry name" value="Winged helix' DNA-binding domain"/>
    <property type="match status" value="1"/>
</dbReference>
<dbReference type="GO" id="GO:0003700">
    <property type="term" value="F:DNA-binding transcription factor activity"/>
    <property type="evidence" value="ECO:0007669"/>
    <property type="project" value="InterPro"/>
</dbReference>
<reference evidence="5" key="1">
    <citation type="submission" date="2021-01" db="EMBL/GenBank/DDBJ databases">
        <title>Description of Breznakiella homolactica.</title>
        <authorList>
            <person name="Song Y."/>
            <person name="Brune A."/>
        </authorList>
    </citation>
    <scope>NUCLEOTIDE SEQUENCE</scope>
    <source>
        <strain evidence="5">RmG30</strain>
    </source>
</reference>
<organism evidence="5 6">
    <name type="scientific">Breznakiella homolactica</name>
    <dbReference type="NCBI Taxonomy" id="2798577"/>
    <lineage>
        <taxon>Bacteria</taxon>
        <taxon>Pseudomonadati</taxon>
        <taxon>Spirochaetota</taxon>
        <taxon>Spirochaetia</taxon>
        <taxon>Spirochaetales</taxon>
        <taxon>Breznakiellaceae</taxon>
        <taxon>Breznakiella</taxon>
    </lineage>
</organism>
<dbReference type="Proteomes" id="UP000595917">
    <property type="component" value="Chromosome"/>
</dbReference>
<dbReference type="GO" id="GO:0045892">
    <property type="term" value="P:negative regulation of DNA-templated transcription"/>
    <property type="evidence" value="ECO:0007669"/>
    <property type="project" value="TreeGrafter"/>
</dbReference>
<dbReference type="InterPro" id="IPR036390">
    <property type="entry name" value="WH_DNA-bd_sf"/>
</dbReference>
<dbReference type="SMART" id="SM00345">
    <property type="entry name" value="HTH_GNTR"/>
    <property type="match status" value="1"/>
</dbReference>
<keyword evidence="3" id="KW-0804">Transcription</keyword>
<dbReference type="Gene3D" id="3.40.1410.10">
    <property type="entry name" value="Chorismate lyase-like"/>
    <property type="match status" value="1"/>
</dbReference>
<dbReference type="PANTHER" id="PTHR44846">
    <property type="entry name" value="MANNOSYL-D-GLYCERATE TRANSPORT/METABOLISM SYSTEM REPRESSOR MNGR-RELATED"/>
    <property type="match status" value="1"/>
</dbReference>
<dbReference type="Gene3D" id="1.10.10.10">
    <property type="entry name" value="Winged helix-like DNA-binding domain superfamily/Winged helix DNA-binding domain"/>
    <property type="match status" value="1"/>
</dbReference>
<dbReference type="InterPro" id="IPR011663">
    <property type="entry name" value="UTRA"/>
</dbReference>
<protein>
    <submittedName>
        <fullName evidence="5">GntR family transcriptional regulator</fullName>
    </submittedName>
</protein>
<dbReference type="AlphaFoldDB" id="A0A7T7XQN9"/>
<keyword evidence="1" id="KW-0805">Transcription regulation</keyword>
<sequence length="239" mass="27680">MTLDTKISVPLYIQLKNILQKMIENGTFKEGEQIPTEAVLCRRYHVSRITVRNALKELEKENLLQKIQGKGTFVSERNKLHRTLSVVAGFSEVCREQNRVPGAKVVKSAIEDASEDDIRELNLPADAKVYVLERIRYADNIPVSIEYNRFTEDYSFLLHENLNDNSLYDLLGKKHHISFKKSVKILEVIFCNDYDIMKYLSLEPGYPLLQITSVVSDHDDKKVYRSRQLIIGDKFKLMI</sequence>
<evidence type="ECO:0000256" key="3">
    <source>
        <dbReference type="ARBA" id="ARBA00023163"/>
    </source>
</evidence>
<dbReference type="RefSeq" id="WP_215628026.1">
    <property type="nucleotide sequence ID" value="NZ_CP067089.2"/>
</dbReference>
<proteinExistence type="predicted"/>
<dbReference type="EMBL" id="CP067089">
    <property type="protein sequence ID" value="QQO10721.1"/>
    <property type="molecule type" value="Genomic_DNA"/>
</dbReference>
<dbReference type="InterPro" id="IPR028978">
    <property type="entry name" value="Chorismate_lyase_/UTRA_dom_sf"/>
</dbReference>
<dbReference type="PROSITE" id="PS50949">
    <property type="entry name" value="HTH_GNTR"/>
    <property type="match status" value="1"/>
</dbReference>
<dbReference type="InterPro" id="IPR000524">
    <property type="entry name" value="Tscrpt_reg_HTH_GntR"/>
</dbReference>
<dbReference type="InterPro" id="IPR036388">
    <property type="entry name" value="WH-like_DNA-bd_sf"/>
</dbReference>
<dbReference type="SMART" id="SM00866">
    <property type="entry name" value="UTRA"/>
    <property type="match status" value="1"/>
</dbReference>
<dbReference type="InterPro" id="IPR050679">
    <property type="entry name" value="Bact_HTH_transcr_reg"/>
</dbReference>
<feature type="domain" description="HTH gntR-type" evidence="4">
    <location>
        <begin position="9"/>
        <end position="77"/>
    </location>
</feature>
<keyword evidence="6" id="KW-1185">Reference proteome</keyword>
<evidence type="ECO:0000313" key="6">
    <source>
        <dbReference type="Proteomes" id="UP000595917"/>
    </source>
</evidence>
<dbReference type="GO" id="GO:0003677">
    <property type="term" value="F:DNA binding"/>
    <property type="evidence" value="ECO:0007669"/>
    <property type="project" value="UniProtKB-KW"/>
</dbReference>
<accession>A0A7T7XQN9</accession>
<evidence type="ECO:0000259" key="4">
    <source>
        <dbReference type="PROSITE" id="PS50949"/>
    </source>
</evidence>
<keyword evidence="2" id="KW-0238">DNA-binding</keyword>
<name>A0A7T7XQN9_9SPIR</name>
<dbReference type="FunFam" id="1.10.10.10:FF:000079">
    <property type="entry name" value="GntR family transcriptional regulator"/>
    <property type="match status" value="1"/>
</dbReference>
<dbReference type="SUPFAM" id="SSF64288">
    <property type="entry name" value="Chorismate lyase-like"/>
    <property type="match status" value="1"/>
</dbReference>
<dbReference type="PANTHER" id="PTHR44846:SF1">
    <property type="entry name" value="MANNOSYL-D-GLYCERATE TRANSPORT_METABOLISM SYSTEM REPRESSOR MNGR-RELATED"/>
    <property type="match status" value="1"/>
</dbReference>
<dbReference type="CDD" id="cd07377">
    <property type="entry name" value="WHTH_GntR"/>
    <property type="match status" value="1"/>
</dbReference>
<gene>
    <name evidence="5" type="ORF">JFL75_07350</name>
</gene>